<comment type="similarity">
    <text evidence="2">Belongs to the DUF177 domain family.</text>
</comment>
<proteinExistence type="inferred from homology"/>
<dbReference type="AlphaFoldDB" id="A0A9D9DDH3"/>
<protein>
    <recommendedName>
        <fullName evidence="3">Large ribosomal RNA subunit accumulation protein YceD</fullName>
    </recommendedName>
    <alternativeName>
        <fullName evidence="5">23S rRNA accumulation protein YceD</fullName>
    </alternativeName>
</protein>
<reference evidence="6" key="2">
    <citation type="journal article" date="2021" name="PeerJ">
        <title>Extensive microbial diversity within the chicken gut microbiome revealed by metagenomics and culture.</title>
        <authorList>
            <person name="Gilroy R."/>
            <person name="Ravi A."/>
            <person name="Getino M."/>
            <person name="Pursley I."/>
            <person name="Horton D.L."/>
            <person name="Alikhan N.F."/>
            <person name="Baker D."/>
            <person name="Gharbi K."/>
            <person name="Hall N."/>
            <person name="Watson M."/>
            <person name="Adriaenssens E.M."/>
            <person name="Foster-Nyarko E."/>
            <person name="Jarju S."/>
            <person name="Secka A."/>
            <person name="Antonio M."/>
            <person name="Oren A."/>
            <person name="Chaudhuri R.R."/>
            <person name="La Ragione R."/>
            <person name="Hildebrand F."/>
            <person name="Pallen M.J."/>
        </authorList>
    </citation>
    <scope>NUCLEOTIDE SEQUENCE</scope>
    <source>
        <strain evidence="6">17213</strain>
    </source>
</reference>
<keyword evidence="4" id="KW-0690">Ribosome biogenesis</keyword>
<evidence type="ECO:0000256" key="1">
    <source>
        <dbReference type="ARBA" id="ARBA00002868"/>
    </source>
</evidence>
<dbReference type="PANTHER" id="PTHR38099:SF1">
    <property type="entry name" value="LARGE RIBOSOMAL RNA SUBUNIT ACCUMULATION PROTEIN YCED"/>
    <property type="match status" value="1"/>
</dbReference>
<evidence type="ECO:0000256" key="5">
    <source>
        <dbReference type="ARBA" id="ARBA00031841"/>
    </source>
</evidence>
<dbReference type="PANTHER" id="PTHR38099">
    <property type="entry name" value="LARGE RIBOSOMAL RNA SUBUNIT ACCUMULATION PROTEIN YCED"/>
    <property type="match status" value="1"/>
</dbReference>
<evidence type="ECO:0000256" key="2">
    <source>
        <dbReference type="ARBA" id="ARBA00010740"/>
    </source>
</evidence>
<dbReference type="InterPro" id="IPR003772">
    <property type="entry name" value="YceD"/>
</dbReference>
<dbReference type="GO" id="GO:0042254">
    <property type="term" value="P:ribosome biogenesis"/>
    <property type="evidence" value="ECO:0007669"/>
    <property type="project" value="UniProtKB-KW"/>
</dbReference>
<dbReference type="Proteomes" id="UP000823631">
    <property type="component" value="Unassembled WGS sequence"/>
</dbReference>
<comment type="caution">
    <text evidence="6">The sequence shown here is derived from an EMBL/GenBank/DDBJ whole genome shotgun (WGS) entry which is preliminary data.</text>
</comment>
<evidence type="ECO:0000313" key="6">
    <source>
        <dbReference type="EMBL" id="MBO8416400.1"/>
    </source>
</evidence>
<dbReference type="EMBL" id="JADINH010000173">
    <property type="protein sequence ID" value="MBO8416400.1"/>
    <property type="molecule type" value="Genomic_DNA"/>
</dbReference>
<accession>A0A9D9DDH3</accession>
<dbReference type="Pfam" id="PF02620">
    <property type="entry name" value="YceD"/>
    <property type="match status" value="1"/>
</dbReference>
<comment type="function">
    <text evidence="1">Plays a role in synthesis, processing and/or stability of 23S rRNA.</text>
</comment>
<sequence>MRDFNLPLAEKVDFHVLAKNEADYSLTLPQAMFTRLKASCNGLIGDAALKVHFFYDLQGLACIEGSLKMKVSLTCERCLQPFEQELDAVFLSTCDEAKARSLRLEEKYDCVELDEDGLFDLYHYLEDCLLLELPFAPRHPEGSEECALAGEDWSFGEEIKEENPFAGLKDLMAGKKAGK</sequence>
<organism evidence="6 7">
    <name type="scientific">Candidatus Avisuccinivibrio stercorigallinarum</name>
    <dbReference type="NCBI Taxonomy" id="2840704"/>
    <lineage>
        <taxon>Bacteria</taxon>
        <taxon>Pseudomonadati</taxon>
        <taxon>Pseudomonadota</taxon>
        <taxon>Gammaproteobacteria</taxon>
        <taxon>Aeromonadales</taxon>
        <taxon>Succinivibrionaceae</taxon>
        <taxon>Succinivibrionaceae incertae sedis</taxon>
        <taxon>Candidatus Avisuccinivibrio</taxon>
    </lineage>
</organism>
<reference evidence="6" key="1">
    <citation type="submission" date="2020-10" db="EMBL/GenBank/DDBJ databases">
        <authorList>
            <person name="Gilroy R."/>
        </authorList>
    </citation>
    <scope>NUCLEOTIDE SEQUENCE</scope>
    <source>
        <strain evidence="6">17213</strain>
    </source>
</reference>
<dbReference type="GO" id="GO:0005829">
    <property type="term" value="C:cytosol"/>
    <property type="evidence" value="ECO:0007669"/>
    <property type="project" value="TreeGrafter"/>
</dbReference>
<dbReference type="InterPro" id="IPR039255">
    <property type="entry name" value="YceD_bac"/>
</dbReference>
<gene>
    <name evidence="6" type="ORF">IAB19_08480</name>
</gene>
<evidence type="ECO:0000256" key="4">
    <source>
        <dbReference type="ARBA" id="ARBA00022517"/>
    </source>
</evidence>
<evidence type="ECO:0000256" key="3">
    <source>
        <dbReference type="ARBA" id="ARBA00015716"/>
    </source>
</evidence>
<evidence type="ECO:0000313" key="7">
    <source>
        <dbReference type="Proteomes" id="UP000823631"/>
    </source>
</evidence>
<name>A0A9D9DDH3_9GAMM</name>